<dbReference type="EMBL" id="JAODUP010000624">
    <property type="protein sequence ID" value="KAK2146213.1"/>
    <property type="molecule type" value="Genomic_DNA"/>
</dbReference>
<feature type="compositionally biased region" description="Basic residues" evidence="7">
    <location>
        <begin position="299"/>
        <end position="308"/>
    </location>
</feature>
<feature type="compositionally biased region" description="Basic and acidic residues" evidence="7">
    <location>
        <begin position="39"/>
        <end position="59"/>
    </location>
</feature>
<accession>A0AAD9MW17</accession>
<comment type="caution">
    <text evidence="8">The sequence shown here is derived from an EMBL/GenBank/DDBJ whole genome shotgun (WGS) entry which is preliminary data.</text>
</comment>
<dbReference type="GO" id="GO:0006406">
    <property type="term" value="P:mRNA export from nucleus"/>
    <property type="evidence" value="ECO:0007669"/>
    <property type="project" value="TreeGrafter"/>
</dbReference>
<keyword evidence="3" id="KW-0479">Metal-binding</keyword>
<keyword evidence="6" id="KW-0408">Iron</keyword>
<evidence type="ECO:0000256" key="5">
    <source>
        <dbReference type="ARBA" id="ARBA00023002"/>
    </source>
</evidence>
<dbReference type="GO" id="GO:0005634">
    <property type="term" value="C:nucleus"/>
    <property type="evidence" value="ECO:0007669"/>
    <property type="project" value="TreeGrafter"/>
</dbReference>
<evidence type="ECO:0000256" key="2">
    <source>
        <dbReference type="ARBA" id="ARBA00007879"/>
    </source>
</evidence>
<comment type="similarity">
    <text evidence="2">Belongs to the alkB family.</text>
</comment>
<evidence type="ECO:0000256" key="7">
    <source>
        <dbReference type="SAM" id="MobiDB-lite"/>
    </source>
</evidence>
<evidence type="ECO:0000256" key="1">
    <source>
        <dbReference type="ARBA" id="ARBA00001954"/>
    </source>
</evidence>
<keyword evidence="9" id="KW-1185">Reference proteome</keyword>
<sequence>MAQGEIFVEDLRQKLKNDHLPLHFGRMSRSRFSSSKYKRHEDEPPSSKYDDMSPDEREDEMRKINSGIVQSHLFTKADCQIIEAKIDEVVRIGGKGGYKQLTVDEAALRNKYFFGEGYTYGSQLERKGPGMERLLPKGEVDDIPVWIEELIIRPIVEAKLVPEGWVNSAVINDYKPGGCIVSHIDPPHIFERPIISVSFLSDCLLCFGCRFFFKPIRVSRPVLALPIERGCVTLISGYAADEITHCIRPEDVIQRRAVVILRRVRDNAPRLEEPLALSNLMHSHISHNQGIQHSANHERKYRRHKRKASYSPVPCSSKLLCTERRVVQPNESDEEAKYISSLVDLDVALKTRQRPRVLKKKKPVVQKQTNREVHLSRKDLM</sequence>
<dbReference type="PANTHER" id="PTHR32074">
    <property type="entry name" value="RNA DEMETHYLASE ALKBH5"/>
    <property type="match status" value="1"/>
</dbReference>
<name>A0AAD9MW17_9ANNE</name>
<dbReference type="PANTHER" id="PTHR32074:SF2">
    <property type="entry name" value="RNA DEMETHYLASE ALKBH5"/>
    <property type="match status" value="1"/>
</dbReference>
<gene>
    <name evidence="8" type="ORF">LSH36_624g01079</name>
</gene>
<evidence type="ECO:0008006" key="10">
    <source>
        <dbReference type="Google" id="ProtNLM"/>
    </source>
</evidence>
<comment type="cofactor">
    <cofactor evidence="1">
        <name>Fe(2+)</name>
        <dbReference type="ChEBI" id="CHEBI:29033"/>
    </cofactor>
</comment>
<feature type="compositionally biased region" description="Basic and acidic residues" evidence="7">
    <location>
        <begin position="369"/>
        <end position="381"/>
    </location>
</feature>
<keyword evidence="5" id="KW-0560">Oxidoreductase</keyword>
<protein>
    <recommendedName>
        <fullName evidence="10">Alpha-ketoglutarate-dependent dioxygenase alkB homolog 5</fullName>
    </recommendedName>
</protein>
<keyword evidence="4" id="KW-0223">Dioxygenase</keyword>
<evidence type="ECO:0000313" key="8">
    <source>
        <dbReference type="EMBL" id="KAK2146213.1"/>
    </source>
</evidence>
<dbReference type="InterPro" id="IPR032860">
    <property type="entry name" value="ALKBH5"/>
</dbReference>
<dbReference type="Gene3D" id="2.60.120.590">
    <property type="entry name" value="Alpha-ketoglutarate-dependent dioxygenase AlkB-like"/>
    <property type="match status" value="1"/>
</dbReference>
<reference evidence="8" key="1">
    <citation type="journal article" date="2023" name="Mol. Biol. Evol.">
        <title>Third-Generation Sequencing Reveals the Adaptive Role of the Epigenome in Three Deep-Sea Polychaetes.</title>
        <authorList>
            <person name="Perez M."/>
            <person name="Aroh O."/>
            <person name="Sun Y."/>
            <person name="Lan Y."/>
            <person name="Juniper S.K."/>
            <person name="Young C.R."/>
            <person name="Angers B."/>
            <person name="Qian P.Y."/>
        </authorList>
    </citation>
    <scope>NUCLEOTIDE SEQUENCE</scope>
    <source>
        <strain evidence="8">P08H-3</strain>
    </source>
</reference>
<evidence type="ECO:0000256" key="6">
    <source>
        <dbReference type="ARBA" id="ARBA00023004"/>
    </source>
</evidence>
<dbReference type="AlphaFoldDB" id="A0AAD9MW17"/>
<organism evidence="8 9">
    <name type="scientific">Paralvinella palmiformis</name>
    <dbReference type="NCBI Taxonomy" id="53620"/>
    <lineage>
        <taxon>Eukaryota</taxon>
        <taxon>Metazoa</taxon>
        <taxon>Spiralia</taxon>
        <taxon>Lophotrochozoa</taxon>
        <taxon>Annelida</taxon>
        <taxon>Polychaeta</taxon>
        <taxon>Sedentaria</taxon>
        <taxon>Canalipalpata</taxon>
        <taxon>Terebellida</taxon>
        <taxon>Terebelliformia</taxon>
        <taxon>Alvinellidae</taxon>
        <taxon>Paralvinella</taxon>
    </lineage>
</organism>
<evidence type="ECO:0000256" key="3">
    <source>
        <dbReference type="ARBA" id="ARBA00022723"/>
    </source>
</evidence>
<dbReference type="GO" id="GO:0035515">
    <property type="term" value="F:oxidative RNA demethylase activity"/>
    <property type="evidence" value="ECO:0007669"/>
    <property type="project" value="InterPro"/>
</dbReference>
<dbReference type="SUPFAM" id="SSF51197">
    <property type="entry name" value="Clavaminate synthase-like"/>
    <property type="match status" value="1"/>
</dbReference>
<evidence type="ECO:0000256" key="4">
    <source>
        <dbReference type="ARBA" id="ARBA00022964"/>
    </source>
</evidence>
<dbReference type="InterPro" id="IPR037151">
    <property type="entry name" value="AlkB-like_sf"/>
</dbReference>
<evidence type="ECO:0000313" key="9">
    <source>
        <dbReference type="Proteomes" id="UP001208570"/>
    </source>
</evidence>
<proteinExistence type="inferred from homology"/>
<feature type="region of interest" description="Disordered" evidence="7">
    <location>
        <begin position="288"/>
        <end position="310"/>
    </location>
</feature>
<dbReference type="GO" id="GO:0046872">
    <property type="term" value="F:metal ion binding"/>
    <property type="evidence" value="ECO:0007669"/>
    <property type="project" value="UniProtKB-KW"/>
</dbReference>
<feature type="region of interest" description="Disordered" evidence="7">
    <location>
        <begin position="30"/>
        <end position="59"/>
    </location>
</feature>
<dbReference type="GO" id="GO:0006397">
    <property type="term" value="P:mRNA processing"/>
    <property type="evidence" value="ECO:0007669"/>
    <property type="project" value="InterPro"/>
</dbReference>
<dbReference type="Proteomes" id="UP001208570">
    <property type="component" value="Unassembled WGS sequence"/>
</dbReference>
<feature type="region of interest" description="Disordered" evidence="7">
    <location>
        <begin position="358"/>
        <end position="381"/>
    </location>
</feature>